<evidence type="ECO:0000313" key="1">
    <source>
        <dbReference type="EMBL" id="MEP1061666.1"/>
    </source>
</evidence>
<dbReference type="EMBL" id="JAMPLM010000040">
    <property type="protein sequence ID" value="MEP1061666.1"/>
    <property type="molecule type" value="Genomic_DNA"/>
</dbReference>
<proteinExistence type="predicted"/>
<sequence>MKFSALKGIFAQEQTSRGLVVVGLDAEGRQVEVLFHMTNEPKADWEAVNVRYL</sequence>
<reference evidence="1 2" key="1">
    <citation type="submission" date="2022-04" db="EMBL/GenBank/DDBJ databases">
        <title>Positive selection, recombination, and allopatry shape intraspecific diversity of widespread and dominant cyanobacteria.</title>
        <authorList>
            <person name="Wei J."/>
            <person name="Shu W."/>
            <person name="Hu C."/>
        </authorList>
    </citation>
    <scope>NUCLEOTIDE SEQUENCE [LARGE SCALE GENOMIC DNA]</scope>
    <source>
        <strain evidence="1 2">AS-A4</strain>
    </source>
</reference>
<dbReference type="RefSeq" id="WP_190454564.1">
    <property type="nucleotide sequence ID" value="NZ_JAMPLM010000040.1"/>
</dbReference>
<evidence type="ECO:0000313" key="2">
    <source>
        <dbReference type="Proteomes" id="UP001476950"/>
    </source>
</evidence>
<dbReference type="Proteomes" id="UP001476950">
    <property type="component" value="Unassembled WGS sequence"/>
</dbReference>
<organism evidence="1 2">
    <name type="scientific">Stenomitos frigidus AS-A4</name>
    <dbReference type="NCBI Taxonomy" id="2933935"/>
    <lineage>
        <taxon>Bacteria</taxon>
        <taxon>Bacillati</taxon>
        <taxon>Cyanobacteriota</taxon>
        <taxon>Cyanophyceae</taxon>
        <taxon>Leptolyngbyales</taxon>
        <taxon>Leptolyngbyaceae</taxon>
        <taxon>Stenomitos</taxon>
    </lineage>
</organism>
<protein>
    <submittedName>
        <fullName evidence="1">Uncharacterized protein</fullName>
    </submittedName>
</protein>
<accession>A0ABV0KRM3</accession>
<gene>
    <name evidence="1" type="ORF">NDI38_25025</name>
</gene>
<comment type="caution">
    <text evidence="1">The sequence shown here is derived from an EMBL/GenBank/DDBJ whole genome shotgun (WGS) entry which is preliminary data.</text>
</comment>
<name>A0ABV0KRM3_9CYAN</name>
<keyword evidence="2" id="KW-1185">Reference proteome</keyword>